<reference evidence="2" key="1">
    <citation type="journal article" date="2019" name="Int. J. Syst. Evol. Microbiol.">
        <title>The Global Catalogue of Microorganisms (GCM) 10K type strain sequencing project: providing services to taxonomists for standard genome sequencing and annotation.</title>
        <authorList>
            <consortium name="The Broad Institute Genomics Platform"/>
            <consortium name="The Broad Institute Genome Sequencing Center for Infectious Disease"/>
            <person name="Wu L."/>
            <person name="Ma J."/>
        </authorList>
    </citation>
    <scope>NUCLEOTIDE SEQUENCE [LARGE SCALE GENOMIC DNA]</scope>
    <source>
        <strain evidence="2">CCUG 60527</strain>
    </source>
</reference>
<gene>
    <name evidence="1" type="ORF">ACFQ1U_12835</name>
</gene>
<protein>
    <submittedName>
        <fullName evidence="1">Gliding motility-associated C-terminal domain-containing protein</fullName>
    </submittedName>
</protein>
<evidence type="ECO:0000313" key="2">
    <source>
        <dbReference type="Proteomes" id="UP001597062"/>
    </source>
</evidence>
<keyword evidence="2" id="KW-1185">Reference proteome</keyword>
<dbReference type="InterPro" id="IPR036179">
    <property type="entry name" value="Ig-like_dom_sf"/>
</dbReference>
<sequence>MLFLSVGANSQELQAPVLNFSFACGSSSSNSFDFEFSFTGSAFNSDNVFIIELSDANGSFDNPTNAGSITGENNTFVDIPGSLNLPDDTYGQGYRIRIRSTSPASIGPESIAFEAYYRPDINLILEDEDGNRDIVLCGGSPQQVSLNYNNPDYEYVWFFNNNQLSETSSTLTITQPGEYYATLSAGQCTNSYPPSNKIFVTVADIENVSIEGDNTVQICANESYDLVASVDDVNYIYRWYKDNELIQGLPDYLPVLNTTDVNQYGVYYVEIFAGNCSARSQDVTVEPRTDAGFEVVLDSPSPRIILPSESFNLQATHDASNATFQWFRNGSPLPARTQSSMTVRESGEYFVEVTDTSGSCEFSVVSETIIVLDVVSFETQIRFDTNYTDCSVSQTTLSVVGIEAMATDGNLYSLSESQLTLLNYQWKKDSNDVSGATFEELNLSSYLDNGVYVLNASVGLIESDSNELPVFLTLEDVEIQSSSSSNSICPGGMITLSVPIESGFTYTWFKDGEALTVSDPSSIEVTEIGIYYVSFDGYGCQINVPEVEIVEFDDSVLEVSPSTTTVLTPGETVTISATGADSYEWYDEAGNLLSTTESLDVNTLGTYTLIGRVDDCLVKKTIEVVEDDGLMIIPNIITPFNGDGVNDTWQLPNRFAYQPEVRVIIYNSNGNVVVNTTDYQNDWPQDNNLKDGMLFYFKVIKDNNNIIKAGTISILK</sequence>
<dbReference type="SUPFAM" id="SSF48726">
    <property type="entry name" value="Immunoglobulin"/>
    <property type="match status" value="1"/>
</dbReference>
<accession>A0ABW3JUC2</accession>
<organism evidence="1 2">
    <name type="scientific">Tenacibaculum geojense</name>
    <dbReference type="NCBI Taxonomy" id="915352"/>
    <lineage>
        <taxon>Bacteria</taxon>
        <taxon>Pseudomonadati</taxon>
        <taxon>Bacteroidota</taxon>
        <taxon>Flavobacteriia</taxon>
        <taxon>Flavobacteriales</taxon>
        <taxon>Flavobacteriaceae</taxon>
        <taxon>Tenacibaculum</taxon>
    </lineage>
</organism>
<dbReference type="RefSeq" id="WP_386109022.1">
    <property type="nucleotide sequence ID" value="NZ_JBHTJR010000054.1"/>
</dbReference>
<dbReference type="Gene3D" id="2.60.40.10">
    <property type="entry name" value="Immunoglobulins"/>
    <property type="match status" value="2"/>
</dbReference>
<dbReference type="Proteomes" id="UP001597062">
    <property type="component" value="Unassembled WGS sequence"/>
</dbReference>
<dbReference type="Pfam" id="PF13585">
    <property type="entry name" value="CHU_C"/>
    <property type="match status" value="1"/>
</dbReference>
<proteinExistence type="predicted"/>
<comment type="caution">
    <text evidence="1">The sequence shown here is derived from an EMBL/GenBank/DDBJ whole genome shotgun (WGS) entry which is preliminary data.</text>
</comment>
<dbReference type="InterPro" id="IPR013783">
    <property type="entry name" value="Ig-like_fold"/>
</dbReference>
<evidence type="ECO:0000313" key="1">
    <source>
        <dbReference type="EMBL" id="MFD0994095.1"/>
    </source>
</evidence>
<dbReference type="EMBL" id="JBHTJR010000054">
    <property type="protein sequence ID" value="MFD0994095.1"/>
    <property type="molecule type" value="Genomic_DNA"/>
</dbReference>
<name>A0ABW3JUC2_9FLAO</name>